<dbReference type="InterPro" id="IPR001086">
    <property type="entry name" value="Preph_deHydtase"/>
</dbReference>
<dbReference type="SUPFAM" id="SSF53850">
    <property type="entry name" value="Periplasmic binding protein-like II"/>
    <property type="match status" value="1"/>
</dbReference>
<dbReference type="GO" id="GO:0004664">
    <property type="term" value="F:prephenate dehydratase activity"/>
    <property type="evidence" value="ECO:0007669"/>
    <property type="project" value="InterPro"/>
</dbReference>
<dbReference type="InterPro" id="IPR036979">
    <property type="entry name" value="CM_dom_sf"/>
</dbReference>
<sequence>MPSLHSELRRSVDWLDMLSACAACARLGVASRIGDVKRAAGVRALDLARERAVTQTIGALWGMYGGERTATAPRRLWRVLMRHARAIEPECLALHLGPMRTHSDRATARALRHAQRLPSAAFGEACSRACRVGGAIIPVLNTLSGPVRAAVRICRAVRGLLTARCTAAVRHAFSCGNGRRHAHSAVAQPHALVQCSAWAGGSRMVSAAARSAAAAPSISAAAHGAGAITTPALALAMGRRAATPTHSSAMNRTTFAICARGQIARAVHGSRTEALAYDARCGSARHCAALMLAAIRHWRAYHDALWIDAAAGESAYASARERGMTPLPRLAAGNE</sequence>
<dbReference type="Proteomes" id="UP000075242">
    <property type="component" value="Chromosome I"/>
</dbReference>
<dbReference type="Gene3D" id="3.40.190.10">
    <property type="entry name" value="Periplasmic binding protein-like II"/>
    <property type="match status" value="2"/>
</dbReference>
<evidence type="ECO:0000313" key="3">
    <source>
        <dbReference type="Proteomes" id="UP000075242"/>
    </source>
</evidence>
<reference evidence="3" key="1">
    <citation type="submission" date="2016-01" db="EMBL/GenBank/DDBJ databases">
        <authorList>
            <person name="Husnik F."/>
        </authorList>
    </citation>
    <scope>NUCLEOTIDE SEQUENCE [LARGE SCALE GENOMIC DNA]</scope>
</reference>
<dbReference type="InterPro" id="IPR036263">
    <property type="entry name" value="Chorismate_II_sf"/>
</dbReference>
<name>A0A143WNI8_TREPR</name>
<dbReference type="GO" id="GO:0009094">
    <property type="term" value="P:L-phenylalanine biosynthetic process"/>
    <property type="evidence" value="ECO:0007669"/>
    <property type="project" value="UniProtKB-UniPathway"/>
</dbReference>
<accession>A0A143WNI8</accession>
<protein>
    <submittedName>
        <fullName evidence="2">Prephenate dehydratase</fullName>
    </submittedName>
</protein>
<dbReference type="SUPFAM" id="SSF48600">
    <property type="entry name" value="Chorismate mutase II"/>
    <property type="match status" value="1"/>
</dbReference>
<feature type="domain" description="Prephenate dehydratase" evidence="1">
    <location>
        <begin position="95"/>
        <end position="258"/>
    </location>
</feature>
<dbReference type="EMBL" id="LN999011">
    <property type="protein sequence ID" value="CUX76671.1"/>
    <property type="molecule type" value="Genomic_DNA"/>
</dbReference>
<dbReference type="AlphaFoldDB" id="A0A143WNI8"/>
<dbReference type="PATRIC" id="fig|189385.8.peg.45"/>
<gene>
    <name evidence="2" type="primary">pheA</name>
    <name evidence="2" type="ORF">MHIR_TP00035</name>
</gene>
<proteinExistence type="predicted"/>
<dbReference type="UniPathway" id="UPA00121">
    <property type="reaction ID" value="UER00345"/>
</dbReference>
<dbReference type="GO" id="GO:0046417">
    <property type="term" value="P:chorismate metabolic process"/>
    <property type="evidence" value="ECO:0007669"/>
    <property type="project" value="InterPro"/>
</dbReference>
<organism evidence="2 3">
    <name type="scientific">Tremblaya princeps</name>
    <dbReference type="NCBI Taxonomy" id="189385"/>
    <lineage>
        <taxon>Bacteria</taxon>
        <taxon>Pseudomonadati</taxon>
        <taxon>Pseudomonadota</taxon>
        <taxon>Betaproteobacteria</taxon>
        <taxon>Candidatus Tremblayella</taxon>
    </lineage>
</organism>
<dbReference type="Gene3D" id="1.20.59.10">
    <property type="entry name" value="Chorismate mutase"/>
    <property type="match status" value="1"/>
</dbReference>
<dbReference type="Pfam" id="PF00800">
    <property type="entry name" value="PDT"/>
    <property type="match status" value="1"/>
</dbReference>
<evidence type="ECO:0000259" key="1">
    <source>
        <dbReference type="Pfam" id="PF00800"/>
    </source>
</evidence>
<evidence type="ECO:0000313" key="2">
    <source>
        <dbReference type="EMBL" id="CUX76671.1"/>
    </source>
</evidence>